<organism evidence="1 2">
    <name type="scientific">Dehalococcoides mccartyi (strain CBDB1)</name>
    <dbReference type="NCBI Taxonomy" id="255470"/>
    <lineage>
        <taxon>Bacteria</taxon>
        <taxon>Bacillati</taxon>
        <taxon>Chloroflexota</taxon>
        <taxon>Dehalococcoidia</taxon>
        <taxon>Dehalococcoidales</taxon>
        <taxon>Dehalococcoidaceae</taxon>
        <taxon>Dehalococcoides</taxon>
    </lineage>
</organism>
<dbReference type="KEGG" id="deh:cbdbB25"/>
<sequence>MIGLKGTEIRCKTGAVPPTVSGKPPASKAPCFRYLPFRWLRKTGAELKKFSPLLFLGGGCFLRVKGIKHNLEEQSVTRT</sequence>
<evidence type="ECO:0000313" key="2">
    <source>
        <dbReference type="Proteomes" id="UP000000433"/>
    </source>
</evidence>
<name>A0A916KMR6_DEHMC</name>
<reference evidence="1 2" key="1">
    <citation type="journal article" date="2005" name="Nat. Biotechnol.">
        <title>Genome sequence of the chlorinated compound-respiring bacterium Dehalococcoides species strain CBDB1.</title>
        <authorList>
            <person name="Kube M."/>
            <person name="Beck A."/>
            <person name="Zinder S.H."/>
            <person name="Kuhl H."/>
            <person name="Reinhardt R."/>
            <person name="Adrian L."/>
        </authorList>
    </citation>
    <scope>NUCLEOTIDE SEQUENCE [LARGE SCALE GENOMIC DNA]</scope>
    <source>
        <strain evidence="1 2">CBDB1</strain>
    </source>
</reference>
<evidence type="ECO:0000313" key="1">
    <source>
        <dbReference type="EMBL" id="CAI83195.1"/>
    </source>
</evidence>
<gene>
    <name evidence="1" type="ORF">cbdbB25</name>
</gene>
<dbReference type="EMBL" id="AJ965256">
    <property type="protein sequence ID" value="CAI83195.1"/>
    <property type="molecule type" value="Genomic_DNA"/>
</dbReference>
<keyword evidence="2" id="KW-1185">Reference proteome</keyword>
<dbReference type="AlphaFoldDB" id="A0A916KMR6"/>
<protein>
    <submittedName>
        <fullName evidence="1">Uncharacterized protein</fullName>
    </submittedName>
</protein>
<dbReference type="Proteomes" id="UP000000433">
    <property type="component" value="Chromosome"/>
</dbReference>
<accession>A0A916KMR6</accession>
<proteinExistence type="predicted"/>